<evidence type="ECO:0000313" key="1">
    <source>
        <dbReference type="EMBL" id="TSJ45067.1"/>
    </source>
</evidence>
<comment type="caution">
    <text evidence="1">The sequence shown here is derived from an EMBL/GenBank/DDBJ whole genome shotgun (WGS) entry which is preliminary data.</text>
</comment>
<name>A0A556MYR3_9FLAO</name>
<accession>A0A556MYR3</accession>
<dbReference type="EMBL" id="VLPL01000004">
    <property type="protein sequence ID" value="TSJ45067.1"/>
    <property type="molecule type" value="Genomic_DNA"/>
</dbReference>
<gene>
    <name evidence="1" type="ORF">FO442_10770</name>
</gene>
<evidence type="ECO:0000313" key="2">
    <source>
        <dbReference type="Proteomes" id="UP000316008"/>
    </source>
</evidence>
<protein>
    <submittedName>
        <fullName evidence="1">Uncharacterized protein</fullName>
    </submittedName>
</protein>
<sequence length="180" mass="20900">MLGTLLKKRLSDTQLANVFLNGIFEIVDNGFVEVVDLINEDLAFVTSPSIPVERNGQFTMIVVVANISSLETTFETVQANRIEKIIFEQLGSLMGVSAADAEAKVREYQKFMQRINHPSKNMVYAMSKAVFQKYDLNDFQDEYFKRLQSPNPLFLKRMDQVMINFLWDWDSFFKKYKIDE</sequence>
<organism evidence="1 2">
    <name type="scientific">Fluviicola chungangensis</name>
    <dbReference type="NCBI Taxonomy" id="2597671"/>
    <lineage>
        <taxon>Bacteria</taxon>
        <taxon>Pseudomonadati</taxon>
        <taxon>Bacteroidota</taxon>
        <taxon>Flavobacteriia</taxon>
        <taxon>Flavobacteriales</taxon>
        <taxon>Crocinitomicaceae</taxon>
        <taxon>Fluviicola</taxon>
    </lineage>
</organism>
<proteinExistence type="predicted"/>
<dbReference type="Proteomes" id="UP000316008">
    <property type="component" value="Unassembled WGS sequence"/>
</dbReference>
<keyword evidence="2" id="KW-1185">Reference proteome</keyword>
<reference evidence="1 2" key="1">
    <citation type="submission" date="2019-07" db="EMBL/GenBank/DDBJ databases">
        <authorList>
            <person name="Huq M.A."/>
        </authorList>
    </citation>
    <scope>NUCLEOTIDE SEQUENCE [LARGE SCALE GENOMIC DNA]</scope>
    <source>
        <strain evidence="1 2">MAH-3</strain>
    </source>
</reference>
<dbReference type="AlphaFoldDB" id="A0A556MYR3"/>